<protein>
    <submittedName>
        <fullName evidence="8">TauD/TfdA family dioxygenase</fullName>
    </submittedName>
</protein>
<comment type="caution">
    <text evidence="8">The sequence shown here is derived from an EMBL/GenBank/DDBJ whole genome shotgun (WGS) entry which is preliminary data.</text>
</comment>
<evidence type="ECO:0000256" key="3">
    <source>
        <dbReference type="ARBA" id="ARBA00022723"/>
    </source>
</evidence>
<evidence type="ECO:0000256" key="2">
    <source>
        <dbReference type="ARBA" id="ARBA00005896"/>
    </source>
</evidence>
<organism evidence="8 9">
    <name type="scientific">Mycolicibacterium hodleri</name>
    <dbReference type="NCBI Taxonomy" id="49897"/>
    <lineage>
        <taxon>Bacteria</taxon>
        <taxon>Bacillati</taxon>
        <taxon>Actinomycetota</taxon>
        <taxon>Actinomycetes</taxon>
        <taxon>Mycobacteriales</taxon>
        <taxon>Mycobacteriaceae</taxon>
        <taxon>Mycolicibacterium</taxon>
    </lineage>
</organism>
<keyword evidence="6" id="KW-0408">Iron</keyword>
<dbReference type="SUPFAM" id="SSF51197">
    <property type="entry name" value="Clavaminate synthase-like"/>
    <property type="match status" value="1"/>
</dbReference>
<dbReference type="OrthoDB" id="581608at2"/>
<keyword evidence="3" id="KW-0479">Metal-binding</keyword>
<keyword evidence="5" id="KW-0560">Oxidoreductase</keyword>
<dbReference type="InterPro" id="IPR051178">
    <property type="entry name" value="TfdA_dioxygenase"/>
</dbReference>
<comment type="cofactor">
    <cofactor evidence="1">
        <name>Fe(2+)</name>
        <dbReference type="ChEBI" id="CHEBI:29033"/>
    </cofactor>
</comment>
<reference evidence="8 9" key="1">
    <citation type="journal article" date="2019" name="Environ. Microbiol.">
        <title>Species interactions and distinct microbial communities in high Arctic permafrost affected cryosols are associated with the CH4 and CO2 gas fluxes.</title>
        <authorList>
            <person name="Altshuler I."/>
            <person name="Hamel J."/>
            <person name="Turney S."/>
            <person name="Magnuson E."/>
            <person name="Levesque R."/>
            <person name="Greer C."/>
            <person name="Whyte L.G."/>
        </authorList>
    </citation>
    <scope>NUCLEOTIDE SEQUENCE [LARGE SCALE GENOMIC DNA]</scope>
    <source>
        <strain evidence="8 9">S5.20</strain>
    </source>
</reference>
<evidence type="ECO:0000256" key="6">
    <source>
        <dbReference type="ARBA" id="ARBA00023004"/>
    </source>
</evidence>
<keyword evidence="9" id="KW-1185">Reference proteome</keyword>
<dbReference type="AlphaFoldDB" id="A0A502E562"/>
<evidence type="ECO:0000256" key="5">
    <source>
        <dbReference type="ARBA" id="ARBA00023002"/>
    </source>
</evidence>
<evidence type="ECO:0000256" key="4">
    <source>
        <dbReference type="ARBA" id="ARBA00022964"/>
    </source>
</evidence>
<dbReference type="PANTHER" id="PTHR43779:SF3">
    <property type="entry name" value="(3R)-3-[(CARBOXYMETHYL)AMINO]FATTY ACID OXYGENASE_DECARBOXYLASE"/>
    <property type="match status" value="1"/>
</dbReference>
<dbReference type="InterPro" id="IPR003819">
    <property type="entry name" value="TauD/TfdA-like"/>
</dbReference>
<proteinExistence type="inferred from homology"/>
<dbReference type="PANTHER" id="PTHR43779">
    <property type="entry name" value="DIOXYGENASE RV0097-RELATED"/>
    <property type="match status" value="1"/>
</dbReference>
<dbReference type="Proteomes" id="UP000320095">
    <property type="component" value="Unassembled WGS sequence"/>
</dbReference>
<comment type="similarity">
    <text evidence="2">Belongs to the TfdA dioxygenase family.</text>
</comment>
<dbReference type="Pfam" id="PF02668">
    <property type="entry name" value="TauD"/>
    <property type="match status" value="1"/>
</dbReference>
<dbReference type="EMBL" id="RCZG01000008">
    <property type="protein sequence ID" value="TPG32484.1"/>
    <property type="molecule type" value="Genomic_DNA"/>
</dbReference>
<dbReference type="InterPro" id="IPR042098">
    <property type="entry name" value="TauD-like_sf"/>
</dbReference>
<sequence length="313" mass="35593">MTTSSVRNSTLTITPVTDSFVAEARGLDLREAQEPAILREIANAMDRYAVLVFRGQQLSQAEQLAFARQMGPPDTKLNAIMKFIQNRMDSPEISDISNVDESGEVADKNHRQAMMNIGNRIWHTDSSFMETPWRYSMLYAVTAVSWGGQTQWADLRAAYDALDDRMRELIDDLVAEHYALQSRMILGYTDSSEAELKLFPPVRWPLVRTHAGSGRKLLFVSSSIREIIGMSLPAGRELAAELLEHATQREFVHSHQWAPGDFVMWDNRSVLHRGRRFDETERREMRRVATVDDVPALPIDEDSRTKIFGQPAI</sequence>
<name>A0A502E562_9MYCO</name>
<feature type="domain" description="TauD/TfdA-like" evidence="7">
    <location>
        <begin position="13"/>
        <end position="288"/>
    </location>
</feature>
<dbReference type="Gene3D" id="3.60.130.10">
    <property type="entry name" value="Clavaminate synthase-like"/>
    <property type="match status" value="1"/>
</dbReference>
<dbReference type="GO" id="GO:0046872">
    <property type="term" value="F:metal ion binding"/>
    <property type="evidence" value="ECO:0007669"/>
    <property type="project" value="UniProtKB-KW"/>
</dbReference>
<evidence type="ECO:0000313" key="8">
    <source>
        <dbReference type="EMBL" id="TPG32484.1"/>
    </source>
</evidence>
<evidence type="ECO:0000259" key="7">
    <source>
        <dbReference type="Pfam" id="PF02668"/>
    </source>
</evidence>
<evidence type="ECO:0000256" key="1">
    <source>
        <dbReference type="ARBA" id="ARBA00001954"/>
    </source>
</evidence>
<keyword evidence="4 8" id="KW-0223">Dioxygenase</keyword>
<gene>
    <name evidence="8" type="ORF">EAH80_19650</name>
</gene>
<evidence type="ECO:0000313" key="9">
    <source>
        <dbReference type="Proteomes" id="UP000320095"/>
    </source>
</evidence>
<dbReference type="GO" id="GO:0051213">
    <property type="term" value="F:dioxygenase activity"/>
    <property type="evidence" value="ECO:0007669"/>
    <property type="project" value="UniProtKB-KW"/>
</dbReference>
<accession>A0A502E562</accession>